<evidence type="ECO:0000256" key="7">
    <source>
        <dbReference type="ARBA" id="ARBA00022723"/>
    </source>
</evidence>
<comment type="similarity">
    <text evidence="4">Belongs to the prokaryotic molybdopterin-containing oxidoreductase family.</text>
</comment>
<dbReference type="InterPro" id="IPR019546">
    <property type="entry name" value="TAT_signal_bac_arc"/>
</dbReference>
<dbReference type="Proteomes" id="UP000253324">
    <property type="component" value="Unassembled WGS sequence"/>
</dbReference>
<evidence type="ECO:0000256" key="10">
    <source>
        <dbReference type="ARBA" id="ARBA00023014"/>
    </source>
</evidence>
<keyword evidence="10" id="KW-0411">Iron-sulfur</keyword>
<organism evidence="12 13">
    <name type="scientific">Phyllobacterium bourgognense</name>
    <dbReference type="NCBI Taxonomy" id="314236"/>
    <lineage>
        <taxon>Bacteria</taxon>
        <taxon>Pseudomonadati</taxon>
        <taxon>Pseudomonadota</taxon>
        <taxon>Alphaproteobacteria</taxon>
        <taxon>Hyphomicrobiales</taxon>
        <taxon>Phyllobacteriaceae</taxon>
        <taxon>Phyllobacterium</taxon>
    </lineage>
</organism>
<dbReference type="PANTHER" id="PTHR43598">
    <property type="entry name" value="TUNGSTEN-CONTAINING FORMYLMETHANOFURAN DEHYDROGENASE 2 SUBUNIT B"/>
    <property type="match status" value="1"/>
</dbReference>
<keyword evidence="5" id="KW-0004">4Fe-4S</keyword>
<comment type="subcellular location">
    <subcellularLocation>
        <location evidence="3">Cell envelope</location>
    </subcellularLocation>
</comment>
<dbReference type="EMBL" id="QPJM01000007">
    <property type="protein sequence ID" value="RCW82719.1"/>
    <property type="molecule type" value="Genomic_DNA"/>
</dbReference>
<keyword evidence="6" id="KW-0500">Molybdenum</keyword>
<dbReference type="SUPFAM" id="SSF53706">
    <property type="entry name" value="Formate dehydrogenase/DMSO reductase, domains 1-3"/>
    <property type="match status" value="1"/>
</dbReference>
<dbReference type="Pfam" id="PF10518">
    <property type="entry name" value="TAT_signal"/>
    <property type="match status" value="1"/>
</dbReference>
<dbReference type="GO" id="GO:0009055">
    <property type="term" value="F:electron transfer activity"/>
    <property type="evidence" value="ECO:0007669"/>
    <property type="project" value="TreeGrafter"/>
</dbReference>
<dbReference type="InterPro" id="IPR006311">
    <property type="entry name" value="TAT_signal"/>
</dbReference>
<protein>
    <submittedName>
        <fullName evidence="12">Formate dehydrogenase (Quinone-dependent) catalytic subunit</fullName>
    </submittedName>
</protein>
<evidence type="ECO:0000259" key="11">
    <source>
        <dbReference type="PROSITE" id="PS51669"/>
    </source>
</evidence>
<feature type="domain" description="4Fe-4S Mo/W bis-MGD-type" evidence="11">
    <location>
        <begin position="47"/>
        <end position="110"/>
    </location>
</feature>
<dbReference type="GO" id="GO:0030151">
    <property type="term" value="F:molybdenum ion binding"/>
    <property type="evidence" value="ECO:0007669"/>
    <property type="project" value="TreeGrafter"/>
</dbReference>
<reference evidence="12 13" key="1">
    <citation type="submission" date="2018-07" db="EMBL/GenBank/DDBJ databases">
        <title>Genomic Encyclopedia of Type Strains, Phase III (KMG-III): the genomes of soil and plant-associated and newly described type strains.</title>
        <authorList>
            <person name="Whitman W."/>
        </authorList>
    </citation>
    <scope>NUCLEOTIDE SEQUENCE [LARGE SCALE GENOMIC DNA]</scope>
    <source>
        <strain evidence="12 13">31-25a</strain>
    </source>
</reference>
<keyword evidence="7" id="KW-0479">Metal-binding</keyword>
<keyword evidence="9" id="KW-0408">Iron</keyword>
<dbReference type="Gene3D" id="3.40.50.740">
    <property type="match status" value="1"/>
</dbReference>
<dbReference type="PROSITE" id="PS00551">
    <property type="entry name" value="MOLYBDOPTERIN_PROK_1"/>
    <property type="match status" value="1"/>
</dbReference>
<dbReference type="PROSITE" id="PS51669">
    <property type="entry name" value="4FE4S_MOW_BIS_MGD"/>
    <property type="match status" value="1"/>
</dbReference>
<gene>
    <name evidence="12" type="ORF">C7476_107131</name>
</gene>
<name>A0A368YT00_9HYPH</name>
<evidence type="ECO:0000313" key="12">
    <source>
        <dbReference type="EMBL" id="RCW82719.1"/>
    </source>
</evidence>
<evidence type="ECO:0000256" key="5">
    <source>
        <dbReference type="ARBA" id="ARBA00022485"/>
    </source>
</evidence>
<dbReference type="GO" id="GO:0051539">
    <property type="term" value="F:4 iron, 4 sulfur cluster binding"/>
    <property type="evidence" value="ECO:0007669"/>
    <property type="project" value="UniProtKB-KW"/>
</dbReference>
<evidence type="ECO:0000256" key="3">
    <source>
        <dbReference type="ARBA" id="ARBA00004196"/>
    </source>
</evidence>
<evidence type="ECO:0000313" key="13">
    <source>
        <dbReference type="Proteomes" id="UP000253324"/>
    </source>
</evidence>
<dbReference type="AlphaFoldDB" id="A0A368YT00"/>
<proteinExistence type="inferred from homology"/>
<keyword evidence="8" id="KW-0560">Oxidoreductase</keyword>
<dbReference type="PROSITE" id="PS51318">
    <property type="entry name" value="TAT"/>
    <property type="match status" value="1"/>
</dbReference>
<dbReference type="GO" id="GO:0016491">
    <property type="term" value="F:oxidoreductase activity"/>
    <property type="evidence" value="ECO:0007669"/>
    <property type="project" value="UniProtKB-KW"/>
</dbReference>
<dbReference type="PANTHER" id="PTHR43598:SF1">
    <property type="entry name" value="FORMATE DEHYDROGENASE-O MAJOR SUBUNIT"/>
    <property type="match status" value="1"/>
</dbReference>
<evidence type="ECO:0000256" key="8">
    <source>
        <dbReference type="ARBA" id="ARBA00023002"/>
    </source>
</evidence>
<dbReference type="InterPro" id="IPR006656">
    <property type="entry name" value="Mopterin_OxRdtase"/>
</dbReference>
<dbReference type="InterPro" id="IPR006963">
    <property type="entry name" value="Mopterin_OxRdtase_4Fe-4S_dom"/>
</dbReference>
<dbReference type="GO" id="GO:0009061">
    <property type="term" value="P:anaerobic respiration"/>
    <property type="evidence" value="ECO:0007669"/>
    <property type="project" value="TreeGrafter"/>
</dbReference>
<dbReference type="Gene3D" id="2.20.25.90">
    <property type="entry name" value="ADC-like domains"/>
    <property type="match status" value="1"/>
</dbReference>
<evidence type="ECO:0000256" key="6">
    <source>
        <dbReference type="ARBA" id="ARBA00022505"/>
    </source>
</evidence>
<sequence length="199" mass="21747">MNMELSRRQFLAATGAGVAGTALGAFGFGEIEAAHAEAIRAFKLVNTTETRNTCPYCSVACGIIMYSKGDLKKGEKAEIVHIEGDTDHPTNRGTLCPKGAALLDFVKAETRLKYPMVRKPGSDKFERISWNDALDRIARLMKDDRDGNFVQKNNDGVTVNRWTTTGFLAASATTNETAFATYKVVRSAGMLVFDNQARV</sequence>
<dbReference type="GO" id="GO:0030313">
    <property type="term" value="C:cell envelope"/>
    <property type="evidence" value="ECO:0007669"/>
    <property type="project" value="UniProtKB-SubCell"/>
</dbReference>
<accession>A0A368YT00</accession>
<dbReference type="InterPro" id="IPR027467">
    <property type="entry name" value="MopterinOxRdtase_cofactor_BS"/>
</dbReference>
<dbReference type="Pfam" id="PF00384">
    <property type="entry name" value="Molybdopterin"/>
    <property type="match status" value="1"/>
</dbReference>
<comment type="cofactor">
    <cofactor evidence="1">
        <name>Mo-bis(molybdopterin guanine dinucleotide)</name>
        <dbReference type="ChEBI" id="CHEBI:60539"/>
    </cofactor>
</comment>
<evidence type="ECO:0000256" key="1">
    <source>
        <dbReference type="ARBA" id="ARBA00001942"/>
    </source>
</evidence>
<evidence type="ECO:0000256" key="4">
    <source>
        <dbReference type="ARBA" id="ARBA00010312"/>
    </source>
</evidence>
<dbReference type="Pfam" id="PF04879">
    <property type="entry name" value="Molybdop_Fe4S4"/>
    <property type="match status" value="1"/>
</dbReference>
<evidence type="ECO:0000256" key="9">
    <source>
        <dbReference type="ARBA" id="ARBA00023004"/>
    </source>
</evidence>
<evidence type="ECO:0000256" key="2">
    <source>
        <dbReference type="ARBA" id="ARBA00001966"/>
    </source>
</evidence>
<dbReference type="SMART" id="SM00926">
    <property type="entry name" value="Molybdop_Fe4S4"/>
    <property type="match status" value="1"/>
</dbReference>
<dbReference type="FunFam" id="3.30.200.210:FF:000003">
    <property type="entry name" value="Formate dehydrogenase-N subunit alpha"/>
    <property type="match status" value="1"/>
</dbReference>
<comment type="cofactor">
    <cofactor evidence="2">
        <name>[4Fe-4S] cluster</name>
        <dbReference type="ChEBI" id="CHEBI:49883"/>
    </cofactor>
</comment>
<dbReference type="NCBIfam" id="TIGR01409">
    <property type="entry name" value="TAT_signal_seq"/>
    <property type="match status" value="1"/>
</dbReference>
<keyword evidence="13" id="KW-1185">Reference proteome</keyword>
<comment type="caution">
    <text evidence="12">The sequence shown here is derived from an EMBL/GenBank/DDBJ whole genome shotgun (WGS) entry which is preliminary data.</text>
</comment>